<evidence type="ECO:0000313" key="2">
    <source>
        <dbReference type="Proteomes" id="UP001286313"/>
    </source>
</evidence>
<dbReference type="AlphaFoldDB" id="A0AAE1G7Z4"/>
<dbReference type="PANTHER" id="PTHR37162">
    <property type="entry name" value="HAT FAMILY DIMERISATION DOMAINCONTAINING PROTEIN-RELATED"/>
    <property type="match status" value="1"/>
</dbReference>
<protein>
    <recommendedName>
        <fullName evidence="3">HAT C-terminal dimerisation domain-containing protein</fullName>
    </recommendedName>
</protein>
<dbReference type="EMBL" id="JAWQEG010000579">
    <property type="protein sequence ID" value="KAK3888209.1"/>
    <property type="molecule type" value="Genomic_DNA"/>
</dbReference>
<dbReference type="InterPro" id="IPR012337">
    <property type="entry name" value="RNaseH-like_sf"/>
</dbReference>
<evidence type="ECO:0008006" key="3">
    <source>
        <dbReference type="Google" id="ProtNLM"/>
    </source>
</evidence>
<dbReference type="PANTHER" id="PTHR37162:SF1">
    <property type="entry name" value="BED-TYPE DOMAIN-CONTAINING PROTEIN"/>
    <property type="match status" value="1"/>
</dbReference>
<proteinExistence type="predicted"/>
<evidence type="ECO:0000313" key="1">
    <source>
        <dbReference type="EMBL" id="KAK3888209.1"/>
    </source>
</evidence>
<accession>A0AAE1G7Z4</accession>
<reference evidence="1" key="1">
    <citation type="submission" date="2023-10" db="EMBL/GenBank/DDBJ databases">
        <title>Genome assemblies of two species of porcelain crab, Petrolisthes cinctipes and Petrolisthes manimaculis (Anomura: Porcellanidae).</title>
        <authorList>
            <person name="Angst P."/>
        </authorList>
    </citation>
    <scope>NUCLEOTIDE SEQUENCE</scope>
    <source>
        <strain evidence="1">PB745_01</strain>
        <tissue evidence="1">Gill</tissue>
    </source>
</reference>
<organism evidence="1 2">
    <name type="scientific">Petrolisthes cinctipes</name>
    <name type="common">Flat porcelain crab</name>
    <dbReference type="NCBI Taxonomy" id="88211"/>
    <lineage>
        <taxon>Eukaryota</taxon>
        <taxon>Metazoa</taxon>
        <taxon>Ecdysozoa</taxon>
        <taxon>Arthropoda</taxon>
        <taxon>Crustacea</taxon>
        <taxon>Multicrustacea</taxon>
        <taxon>Malacostraca</taxon>
        <taxon>Eumalacostraca</taxon>
        <taxon>Eucarida</taxon>
        <taxon>Decapoda</taxon>
        <taxon>Pleocyemata</taxon>
        <taxon>Anomura</taxon>
        <taxon>Galatheoidea</taxon>
        <taxon>Porcellanidae</taxon>
        <taxon>Petrolisthes</taxon>
    </lineage>
</organism>
<gene>
    <name evidence="1" type="ORF">Pcinc_007740</name>
</gene>
<comment type="caution">
    <text evidence="1">The sequence shown here is derived from an EMBL/GenBank/DDBJ whole genome shotgun (WGS) entry which is preliminary data.</text>
</comment>
<name>A0AAE1G7Z4_PETCI</name>
<dbReference type="Proteomes" id="UP001286313">
    <property type="component" value="Unassembled WGS sequence"/>
</dbReference>
<dbReference type="SUPFAM" id="SSF53098">
    <property type="entry name" value="Ribonuclease H-like"/>
    <property type="match status" value="1"/>
</dbReference>
<sequence>MDVCRDFMEGSHTDGEVGTEVTQKWEFYAACLELGAGRQVGRLGRSSDRNSCVKSVVCPAAKSSEVTQSSLRGLIYRQMRSPDVAWVTWGSYPVWRQVGRFYGDTDGKVVTALLGIVPVTETTGEALFNVTKGLLVKCGLAVEDCIGFSSDGASNMTGENNSLWSRLKIQSPNCIKIQCTCHSLALCIQKGFEKLPSNLGFMLQEIPKWFRKSSLRRENYKMLFDTMNTGDERPDTPLPFLGLSVTRWLVRGKVIYNTLVNWMELKAYFHCATVQGSQDVRYKARIIWEMLCDDCNYLYFVFSSPIVTEFERVNSLFQSTDAKPSRLLYELDTHFKALNRRVYSEDGSLLPMNRVDFGAKFTMECNKLLTDKEGADRRLTLQKRCHDMLRELVAQVKMRLPENRGLFDSLSKLSPHSVLSQMNRPAFSDLPFPYLLEDSLEACEEQYRKIIFHPWINEDVFNGGIPEEPVQFWFSVKKYQEEGKRPYEQLASYALSCLTTPVSNAVVERIFSHVNAVKTKVRNRMNLKLLESVLRIRTTLIMSGGCCKDLKITPSMLDKFSQDMYEHKRGSKDSDAENLGALYN</sequence>
<keyword evidence="2" id="KW-1185">Reference proteome</keyword>